<feature type="transmembrane region" description="Helical" evidence="1">
    <location>
        <begin position="85"/>
        <end position="104"/>
    </location>
</feature>
<dbReference type="EMBL" id="LJJB01000013">
    <property type="protein sequence ID" value="KQL43876.1"/>
    <property type="molecule type" value="Genomic_DNA"/>
</dbReference>
<feature type="transmembrane region" description="Helical" evidence="1">
    <location>
        <begin position="61"/>
        <end position="79"/>
    </location>
</feature>
<evidence type="ECO:0000256" key="1">
    <source>
        <dbReference type="SAM" id="Phobius"/>
    </source>
</evidence>
<dbReference type="Proteomes" id="UP000051063">
    <property type="component" value="Unassembled WGS sequence"/>
</dbReference>
<proteinExistence type="predicted"/>
<accession>A0ABR5N0T2</accession>
<evidence type="ECO:0000313" key="3">
    <source>
        <dbReference type="Proteomes" id="UP000051063"/>
    </source>
</evidence>
<organism evidence="2 3">
    <name type="scientific">Brevibacillus choshinensis</name>
    <dbReference type="NCBI Taxonomy" id="54911"/>
    <lineage>
        <taxon>Bacteria</taxon>
        <taxon>Bacillati</taxon>
        <taxon>Bacillota</taxon>
        <taxon>Bacilli</taxon>
        <taxon>Bacillales</taxon>
        <taxon>Paenibacillaceae</taxon>
        <taxon>Brevibacillus</taxon>
    </lineage>
</organism>
<sequence>MNLILLYVLLAAVTYLSRRAFLRLPDHWLSPRVKNGLTFIPVGIFAGLIFPALFVQNDQIVIQPMLIAASVVCLLLMAWSKNILLSFGVSLGLVVLSSLGLIPWQ</sequence>
<feature type="transmembrane region" description="Helical" evidence="1">
    <location>
        <begin position="35"/>
        <end position="54"/>
    </location>
</feature>
<dbReference type="InterPro" id="IPR008407">
    <property type="entry name" value="Brnchd-chn_aa_trnsp_AzlD"/>
</dbReference>
<protein>
    <submittedName>
        <fullName evidence="2">Branched-chain amino acid transport protein AzlD</fullName>
    </submittedName>
</protein>
<name>A0ABR5N0T2_BRECH</name>
<keyword evidence="1" id="KW-1133">Transmembrane helix</keyword>
<keyword evidence="1" id="KW-0812">Transmembrane</keyword>
<dbReference type="RefSeq" id="WP_055746445.1">
    <property type="nucleotide sequence ID" value="NZ_LJJB01000013.1"/>
</dbReference>
<keyword evidence="1" id="KW-0472">Membrane</keyword>
<gene>
    <name evidence="2" type="ORF">AN963_20645</name>
</gene>
<dbReference type="Pfam" id="PF05437">
    <property type="entry name" value="AzlD"/>
    <property type="match status" value="1"/>
</dbReference>
<evidence type="ECO:0000313" key="2">
    <source>
        <dbReference type="EMBL" id="KQL43876.1"/>
    </source>
</evidence>
<reference evidence="2 3" key="1">
    <citation type="submission" date="2015-09" db="EMBL/GenBank/DDBJ databases">
        <title>Genome sequencing project for genomic taxonomy and phylogenomics of Bacillus-like bacteria.</title>
        <authorList>
            <person name="Liu B."/>
            <person name="Wang J."/>
            <person name="Zhu Y."/>
            <person name="Liu G."/>
            <person name="Chen Q."/>
            <person name="Chen Z."/>
            <person name="Lan J."/>
            <person name="Che J."/>
            <person name="Ge C."/>
            <person name="Shi H."/>
            <person name="Pan Z."/>
            <person name="Liu X."/>
        </authorList>
    </citation>
    <scope>NUCLEOTIDE SEQUENCE [LARGE SCALE GENOMIC DNA]</scope>
    <source>
        <strain evidence="2 3">DSM 8552</strain>
    </source>
</reference>
<keyword evidence="3" id="KW-1185">Reference proteome</keyword>
<comment type="caution">
    <text evidence="2">The sequence shown here is derived from an EMBL/GenBank/DDBJ whole genome shotgun (WGS) entry which is preliminary data.</text>
</comment>